<dbReference type="Proteomes" id="UP000594263">
    <property type="component" value="Unplaced"/>
</dbReference>
<sequence length="97" mass="11167">MTFVNMSTNIYTDFIIPGRCSQDNTWTVTHSDYQLGLLPIGLLPLKARELSHLKPKISPLSFSYYLKAIMIRIRIAYKPNNEDRLEEGQVNNIPRNA</sequence>
<reference evidence="1" key="1">
    <citation type="submission" date="2021-01" db="UniProtKB">
        <authorList>
            <consortium name="EnsemblPlants"/>
        </authorList>
    </citation>
    <scope>IDENTIFICATION</scope>
</reference>
<accession>A0A7N0UD68</accession>
<keyword evidence="2" id="KW-1185">Reference proteome</keyword>
<dbReference type="EnsemblPlants" id="Kaladp0060s0466.1.v1.1">
    <property type="protein sequence ID" value="Kaladp0060s0466.1.v1.1"/>
    <property type="gene ID" value="Kaladp0060s0466.v1.1"/>
</dbReference>
<evidence type="ECO:0000313" key="1">
    <source>
        <dbReference type="EnsemblPlants" id="Kaladp0060s0466.1.v1.1"/>
    </source>
</evidence>
<organism evidence="1 2">
    <name type="scientific">Kalanchoe fedtschenkoi</name>
    <name type="common">Lavender scallops</name>
    <name type="synonym">South American air plant</name>
    <dbReference type="NCBI Taxonomy" id="63787"/>
    <lineage>
        <taxon>Eukaryota</taxon>
        <taxon>Viridiplantae</taxon>
        <taxon>Streptophyta</taxon>
        <taxon>Embryophyta</taxon>
        <taxon>Tracheophyta</taxon>
        <taxon>Spermatophyta</taxon>
        <taxon>Magnoliopsida</taxon>
        <taxon>eudicotyledons</taxon>
        <taxon>Gunneridae</taxon>
        <taxon>Pentapetalae</taxon>
        <taxon>Saxifragales</taxon>
        <taxon>Crassulaceae</taxon>
        <taxon>Kalanchoe</taxon>
    </lineage>
</organism>
<protein>
    <submittedName>
        <fullName evidence="1">Uncharacterized protein</fullName>
    </submittedName>
</protein>
<proteinExistence type="predicted"/>
<dbReference type="AlphaFoldDB" id="A0A7N0UD68"/>
<evidence type="ECO:0000313" key="2">
    <source>
        <dbReference type="Proteomes" id="UP000594263"/>
    </source>
</evidence>
<dbReference type="Gramene" id="Kaladp0060s0466.1.v1.1">
    <property type="protein sequence ID" value="Kaladp0060s0466.1.v1.1"/>
    <property type="gene ID" value="Kaladp0060s0466.v1.1"/>
</dbReference>
<name>A0A7N0UD68_KALFE</name>